<dbReference type="SUPFAM" id="SSF49899">
    <property type="entry name" value="Concanavalin A-like lectins/glucanases"/>
    <property type="match status" value="2"/>
</dbReference>
<dbReference type="OrthoDB" id="193461at2"/>
<organism evidence="1 2">
    <name type="scientific">Termitidicoccus mucosus</name>
    <dbReference type="NCBI Taxonomy" id="1184151"/>
    <lineage>
        <taxon>Bacteria</taxon>
        <taxon>Pseudomonadati</taxon>
        <taxon>Verrucomicrobiota</taxon>
        <taxon>Opitutia</taxon>
        <taxon>Opitutales</taxon>
        <taxon>Opitutaceae</taxon>
        <taxon>Termitidicoccus</taxon>
    </lineage>
</organism>
<dbReference type="EMBL" id="LRRQ01000089">
    <property type="protein sequence ID" value="OAM89532.1"/>
    <property type="molecule type" value="Genomic_DNA"/>
</dbReference>
<evidence type="ECO:0000313" key="2">
    <source>
        <dbReference type="Proteomes" id="UP000078486"/>
    </source>
</evidence>
<dbReference type="RefSeq" id="WP_068770591.1">
    <property type="nucleotide sequence ID" value="NZ_CP109796.1"/>
</dbReference>
<dbReference type="Gene3D" id="2.60.120.200">
    <property type="match status" value="2"/>
</dbReference>
<dbReference type="InterPro" id="IPR015305">
    <property type="entry name" value="DUF1961"/>
</dbReference>
<dbReference type="Proteomes" id="UP000078486">
    <property type="component" value="Unassembled WGS sequence"/>
</dbReference>
<sequence>MTHPIFSYNPGGGAFDPRLIQGASWRRIEHQGMSALHLAGVRDHFILPGHTVNETRGALTMWVLPLQDLAPATHYPAHAHSNPHFANFTLLSDRENTGDVDAAQFAMFYNTYWHPVFITKFHRGSFVDMAWRPRQAAFASSNYFEMRRLNWYHLCVTWDRSRGAVSVYANGVLIAIQDTTATQPHVTQPCAPMLYAGNPALAYAKINFYDKIPAPEEIRADFLSRPEVVNKDTQAFLEKTYEGAGLPAFAWKPAPGAGWRDALSLPMNRDEDMLAFFHQGGVTGTTVTPEGTRVVTPTLDEYYNGFHLVKPDPTRMYLWSRQTFEGDLYASFEFKLNSHGGLCLFMAQAAGMQGEDFMKDYFLRSDGSMSMVCWEDVRNYHWEFYREMLDTRNDLVSHGMIKNPWLKPVAFQVENRRWELNRWYKLEFLQEDMRIRGAIDGVTVIDYTDNGFDNNGPVLTHGHIAIRCMMRTDIVIRNLQVKDRPLVKILG</sequence>
<protein>
    <submittedName>
        <fullName evidence="1">Uncharacterized protein</fullName>
    </submittedName>
</protein>
<dbReference type="Pfam" id="PF09224">
    <property type="entry name" value="DUF1961"/>
    <property type="match status" value="1"/>
</dbReference>
<reference evidence="1 2" key="1">
    <citation type="submission" date="2016-01" db="EMBL/GenBank/DDBJ databases">
        <title>High potential of lignocellulose degradation of a new Verrucomicrobia species.</title>
        <authorList>
            <person name="Wang Y."/>
            <person name="Shi Y."/>
            <person name="Qiu Z."/>
            <person name="Liu S."/>
            <person name="Yang H."/>
        </authorList>
    </citation>
    <scope>NUCLEOTIDE SEQUENCE [LARGE SCALE GENOMIC DNA]</scope>
    <source>
        <strain evidence="1 2">TSB47</strain>
    </source>
</reference>
<evidence type="ECO:0000313" key="1">
    <source>
        <dbReference type="EMBL" id="OAM89532.1"/>
    </source>
</evidence>
<comment type="caution">
    <text evidence="1">The sequence shown here is derived from an EMBL/GenBank/DDBJ whole genome shotgun (WGS) entry which is preliminary data.</text>
</comment>
<keyword evidence="2" id="KW-1185">Reference proteome</keyword>
<gene>
    <name evidence="1" type="ORF">AW736_12690</name>
</gene>
<dbReference type="InterPro" id="IPR013320">
    <property type="entry name" value="ConA-like_dom_sf"/>
</dbReference>
<dbReference type="AlphaFoldDB" id="A0A178IHT1"/>
<name>A0A178IHT1_9BACT</name>
<proteinExistence type="predicted"/>
<accession>A0A178IHT1</accession>